<proteinExistence type="predicted"/>
<dbReference type="EMBL" id="BLXT01004769">
    <property type="protein sequence ID" value="GFO17247.1"/>
    <property type="molecule type" value="Genomic_DNA"/>
</dbReference>
<accession>A0AAV4BDI2</accession>
<dbReference type="AlphaFoldDB" id="A0AAV4BDI2"/>
<reference evidence="1 2" key="1">
    <citation type="journal article" date="2021" name="Elife">
        <title>Chloroplast acquisition without the gene transfer in kleptoplastic sea slugs, Plakobranchus ocellatus.</title>
        <authorList>
            <person name="Maeda T."/>
            <person name="Takahashi S."/>
            <person name="Yoshida T."/>
            <person name="Shimamura S."/>
            <person name="Takaki Y."/>
            <person name="Nagai Y."/>
            <person name="Toyoda A."/>
            <person name="Suzuki Y."/>
            <person name="Arimoto A."/>
            <person name="Ishii H."/>
            <person name="Satoh N."/>
            <person name="Nishiyama T."/>
            <person name="Hasebe M."/>
            <person name="Maruyama T."/>
            <person name="Minagawa J."/>
            <person name="Obokata J."/>
            <person name="Shigenobu S."/>
        </authorList>
    </citation>
    <scope>NUCLEOTIDE SEQUENCE [LARGE SCALE GENOMIC DNA]</scope>
</reference>
<name>A0AAV4BDI2_9GAST</name>
<organism evidence="1 2">
    <name type="scientific">Plakobranchus ocellatus</name>
    <dbReference type="NCBI Taxonomy" id="259542"/>
    <lineage>
        <taxon>Eukaryota</taxon>
        <taxon>Metazoa</taxon>
        <taxon>Spiralia</taxon>
        <taxon>Lophotrochozoa</taxon>
        <taxon>Mollusca</taxon>
        <taxon>Gastropoda</taxon>
        <taxon>Heterobranchia</taxon>
        <taxon>Euthyneura</taxon>
        <taxon>Panpulmonata</taxon>
        <taxon>Sacoglossa</taxon>
        <taxon>Placobranchoidea</taxon>
        <taxon>Plakobranchidae</taxon>
        <taxon>Plakobranchus</taxon>
    </lineage>
</organism>
<evidence type="ECO:0000313" key="2">
    <source>
        <dbReference type="Proteomes" id="UP000735302"/>
    </source>
</evidence>
<gene>
    <name evidence="1" type="ORF">PoB_004375200</name>
</gene>
<dbReference type="Proteomes" id="UP000735302">
    <property type="component" value="Unassembled WGS sequence"/>
</dbReference>
<comment type="caution">
    <text evidence="1">The sequence shown here is derived from an EMBL/GenBank/DDBJ whole genome shotgun (WGS) entry which is preliminary data.</text>
</comment>
<sequence>MENAPYGSVSGGTAAPTVAVGLDPGAAEPVAGVARLSIFPLLHSFLLCCLDDADSARRCLCARLFPHCSTLFCSAVLMADLVVACQPHQGCLQVPLAHIFILKC</sequence>
<evidence type="ECO:0000313" key="1">
    <source>
        <dbReference type="EMBL" id="GFO17247.1"/>
    </source>
</evidence>
<keyword evidence="2" id="KW-1185">Reference proteome</keyword>
<protein>
    <submittedName>
        <fullName evidence="1">Uncharacterized protein</fullName>
    </submittedName>
</protein>